<dbReference type="PANTHER" id="PTHR34260">
    <property type="entry name" value="UBIQUINOL-CYTOCHROME-C REDUCTASE COMPLEX ASSEMBLY FACTOR 2"/>
    <property type="match status" value="1"/>
</dbReference>
<dbReference type="STRING" id="947166.A0A1D1UDG4"/>
<dbReference type="InterPro" id="IPR037698">
    <property type="entry name" value="UQCC2"/>
</dbReference>
<comment type="subcellular location">
    <subcellularLocation>
        <location evidence="1">Mitochondrion matrix</location>
        <location evidence="1">Mitochondrion nucleoid</location>
    </subcellularLocation>
</comment>
<keyword evidence="2" id="KW-0809">Transit peptide</keyword>
<evidence type="ECO:0000256" key="4">
    <source>
        <dbReference type="ARBA" id="ARBA00023271"/>
    </source>
</evidence>
<evidence type="ECO:0000256" key="6">
    <source>
        <dbReference type="ARBA" id="ARBA00032983"/>
    </source>
</evidence>
<dbReference type="GO" id="GO:0034551">
    <property type="term" value="P:mitochondrial respiratory chain complex III assembly"/>
    <property type="evidence" value="ECO:0007669"/>
    <property type="project" value="TreeGrafter"/>
</dbReference>
<evidence type="ECO:0000256" key="1">
    <source>
        <dbReference type="ARBA" id="ARBA00004436"/>
    </source>
</evidence>
<dbReference type="GO" id="GO:0042645">
    <property type="term" value="C:mitochondrial nucleoid"/>
    <property type="evidence" value="ECO:0007669"/>
    <property type="project" value="UniProtKB-SubCell"/>
</dbReference>
<dbReference type="PANTHER" id="PTHR34260:SF1">
    <property type="entry name" value="UBIQUINOL-CYTOCHROME-C REDUCTASE COMPLEX ASSEMBLY FACTOR 2"/>
    <property type="match status" value="1"/>
</dbReference>
<evidence type="ECO:0000256" key="2">
    <source>
        <dbReference type="ARBA" id="ARBA00022946"/>
    </source>
</evidence>
<protein>
    <recommendedName>
        <fullName evidence="6">Mitochondrial nucleoid factor 1</fullName>
    </recommendedName>
    <alternativeName>
        <fullName evidence="5">Mitochondrial protein M19</fullName>
    </alternativeName>
</protein>
<keyword evidence="8" id="KW-1185">Reference proteome</keyword>
<dbReference type="OrthoDB" id="6266314at2759"/>
<accession>A0A1D1UDG4</accession>
<organism evidence="7 8">
    <name type="scientific">Ramazzottius varieornatus</name>
    <name type="common">Water bear</name>
    <name type="synonym">Tardigrade</name>
    <dbReference type="NCBI Taxonomy" id="947166"/>
    <lineage>
        <taxon>Eukaryota</taxon>
        <taxon>Metazoa</taxon>
        <taxon>Ecdysozoa</taxon>
        <taxon>Tardigrada</taxon>
        <taxon>Eutardigrada</taxon>
        <taxon>Parachela</taxon>
        <taxon>Hypsibioidea</taxon>
        <taxon>Ramazzottiidae</taxon>
        <taxon>Ramazzottius</taxon>
    </lineage>
</organism>
<dbReference type="Proteomes" id="UP000186922">
    <property type="component" value="Unassembled WGS sequence"/>
</dbReference>
<comment type="caution">
    <text evidence="7">The sequence shown here is derived from an EMBL/GenBank/DDBJ whole genome shotgun (WGS) entry which is preliminary data.</text>
</comment>
<dbReference type="AlphaFoldDB" id="A0A1D1UDG4"/>
<evidence type="ECO:0000313" key="7">
    <source>
        <dbReference type="EMBL" id="GAU87844.1"/>
    </source>
</evidence>
<keyword evidence="3" id="KW-0496">Mitochondrion</keyword>
<dbReference type="EMBL" id="BDGG01000001">
    <property type="protein sequence ID" value="GAU87844.1"/>
    <property type="molecule type" value="Genomic_DNA"/>
</dbReference>
<proteinExistence type="predicted"/>
<sequence length="126" mass="14296">MAMRYKQYLQMLQKWPLDPSKQGRDLGKHLRVKVSEAFKMGDATRIADPAKCDADLAALNRIADNYYGKKFHRGRTTGAMGYNADKCSAIVSTHMLIAINEKQPGWFSRLRSRMKALDTPPPPKIK</sequence>
<gene>
    <name evidence="7" type="primary">RvY_00640-1</name>
    <name evidence="7" type="synonym">RvY_00640.1</name>
    <name evidence="7" type="ORF">RvY_00640</name>
</gene>
<name>A0A1D1UDG4_RAMVA</name>
<reference evidence="7 8" key="1">
    <citation type="journal article" date="2016" name="Nat. Commun.">
        <title>Extremotolerant tardigrade genome and improved radiotolerance of human cultured cells by tardigrade-unique protein.</title>
        <authorList>
            <person name="Hashimoto T."/>
            <person name="Horikawa D.D."/>
            <person name="Saito Y."/>
            <person name="Kuwahara H."/>
            <person name="Kozuka-Hata H."/>
            <person name="Shin-I T."/>
            <person name="Minakuchi Y."/>
            <person name="Ohishi K."/>
            <person name="Motoyama A."/>
            <person name="Aizu T."/>
            <person name="Enomoto A."/>
            <person name="Kondo K."/>
            <person name="Tanaka S."/>
            <person name="Hara Y."/>
            <person name="Koshikawa S."/>
            <person name="Sagara H."/>
            <person name="Miura T."/>
            <person name="Yokobori S."/>
            <person name="Miyagawa K."/>
            <person name="Suzuki Y."/>
            <person name="Kubo T."/>
            <person name="Oyama M."/>
            <person name="Kohara Y."/>
            <person name="Fujiyama A."/>
            <person name="Arakawa K."/>
            <person name="Katayama T."/>
            <person name="Toyoda A."/>
            <person name="Kunieda T."/>
        </authorList>
    </citation>
    <scope>NUCLEOTIDE SEQUENCE [LARGE SCALE GENOMIC DNA]</scope>
    <source>
        <strain evidence="7 8">YOKOZUNA-1</strain>
    </source>
</reference>
<keyword evidence="4" id="KW-1135">Mitochondrion nucleoid</keyword>
<dbReference type="Pfam" id="PF20180">
    <property type="entry name" value="UQCC2_CBP6"/>
    <property type="match status" value="1"/>
</dbReference>
<evidence type="ECO:0000256" key="3">
    <source>
        <dbReference type="ARBA" id="ARBA00023128"/>
    </source>
</evidence>
<evidence type="ECO:0000256" key="5">
    <source>
        <dbReference type="ARBA" id="ARBA00031206"/>
    </source>
</evidence>
<evidence type="ECO:0000313" key="8">
    <source>
        <dbReference type="Proteomes" id="UP000186922"/>
    </source>
</evidence>